<dbReference type="EMBL" id="CP060789">
    <property type="protein sequence ID" value="QNP55058.1"/>
    <property type="molecule type" value="Genomic_DNA"/>
</dbReference>
<gene>
    <name evidence="1" type="ORF">H9L22_12355</name>
</gene>
<sequence>MWTKDRQWRANMDLLARLVGEPVVDGFSHGMFADEARDISDPRIASFEDYACAIAGAANVVTNRLHVALPAAALGKQVYLVESGYHKLSGVYQRSLLLVPNIRLVPLR</sequence>
<organism evidence="1 2">
    <name type="scientific">Tessaracoccus defluvii</name>
    <dbReference type="NCBI Taxonomy" id="1285901"/>
    <lineage>
        <taxon>Bacteria</taxon>
        <taxon>Bacillati</taxon>
        <taxon>Actinomycetota</taxon>
        <taxon>Actinomycetes</taxon>
        <taxon>Propionibacteriales</taxon>
        <taxon>Propionibacteriaceae</taxon>
        <taxon>Tessaracoccus</taxon>
    </lineage>
</organism>
<accession>A0A7H0H3E2</accession>
<dbReference type="KEGG" id="tdf:H9L22_12355"/>
<evidence type="ECO:0008006" key="3">
    <source>
        <dbReference type="Google" id="ProtNLM"/>
    </source>
</evidence>
<dbReference type="RefSeq" id="WP_187720194.1">
    <property type="nucleotide sequence ID" value="NZ_CP060789.1"/>
</dbReference>
<dbReference type="Proteomes" id="UP000516117">
    <property type="component" value="Chromosome"/>
</dbReference>
<proteinExistence type="predicted"/>
<protein>
    <recommendedName>
        <fullName evidence="3">Polysaccharide pyruvyl transferase family protein</fullName>
    </recommendedName>
</protein>
<name>A0A7H0H3E2_9ACTN</name>
<dbReference type="AlphaFoldDB" id="A0A7H0H3E2"/>
<keyword evidence="2" id="KW-1185">Reference proteome</keyword>
<evidence type="ECO:0000313" key="1">
    <source>
        <dbReference type="EMBL" id="QNP55058.1"/>
    </source>
</evidence>
<evidence type="ECO:0000313" key="2">
    <source>
        <dbReference type="Proteomes" id="UP000516117"/>
    </source>
</evidence>
<reference evidence="1 2" key="1">
    <citation type="submission" date="2020-08" db="EMBL/GenBank/DDBJ databases">
        <title>Genome sequence of Tessaracoccus defluvii JCM 17540T.</title>
        <authorList>
            <person name="Hyun D.-W."/>
            <person name="Bae J.-W."/>
        </authorList>
    </citation>
    <scope>NUCLEOTIDE SEQUENCE [LARGE SCALE GENOMIC DNA]</scope>
    <source>
        <strain evidence="1 2">JCM 17540</strain>
    </source>
</reference>